<organism evidence="2 3">
    <name type="scientific">Paracoccus yeei</name>
    <dbReference type="NCBI Taxonomy" id="147645"/>
    <lineage>
        <taxon>Bacteria</taxon>
        <taxon>Pseudomonadati</taxon>
        <taxon>Pseudomonadota</taxon>
        <taxon>Alphaproteobacteria</taxon>
        <taxon>Rhodobacterales</taxon>
        <taxon>Paracoccaceae</taxon>
        <taxon>Paracoccus</taxon>
    </lineage>
</organism>
<name>A0A386UKF1_9RHOB</name>
<evidence type="ECO:0000313" key="3">
    <source>
        <dbReference type="Proteomes" id="UP000272010"/>
    </source>
</evidence>
<gene>
    <name evidence="2" type="ORF">PY32053_01339</name>
</gene>
<keyword evidence="1" id="KW-0732">Signal</keyword>
<feature type="chain" id="PRO_5017259586" evidence="1">
    <location>
        <begin position="21"/>
        <end position="71"/>
    </location>
</feature>
<protein>
    <submittedName>
        <fullName evidence="2">Uncharacterized protein</fullName>
    </submittedName>
</protein>
<accession>A0A386UKF1</accession>
<dbReference type="AlphaFoldDB" id="A0A386UKF1"/>
<dbReference type="Proteomes" id="UP000272010">
    <property type="component" value="Chromosome"/>
</dbReference>
<sequence>MFRIVATCLAGLVLAAPAMALDLSVPSVPHRQFQPIPAGAVAREFIRGPRDGCYYINGNGNKTYVDRGKCR</sequence>
<evidence type="ECO:0000313" key="2">
    <source>
        <dbReference type="EMBL" id="AYF00976.1"/>
    </source>
</evidence>
<feature type="signal peptide" evidence="1">
    <location>
        <begin position="1"/>
        <end position="20"/>
    </location>
</feature>
<proteinExistence type="predicted"/>
<dbReference type="EMBL" id="CP031078">
    <property type="protein sequence ID" value="AYF00976.1"/>
    <property type="molecule type" value="Genomic_DNA"/>
</dbReference>
<evidence type="ECO:0000256" key="1">
    <source>
        <dbReference type="SAM" id="SignalP"/>
    </source>
</evidence>
<dbReference type="RefSeq" id="WP_120441334.1">
    <property type="nucleotide sequence ID" value="NZ_CP031078.1"/>
</dbReference>
<reference evidence="3" key="1">
    <citation type="submission" date="2018-07" db="EMBL/GenBank/DDBJ databases">
        <title>Genome Structure of the Opportunistic Pathogen Paracoccus yeei (Alphaproteobacteria) and Identification of Putative Virulence Factors.</title>
        <authorList>
            <person name="Lasek R."/>
            <person name="Szuplewska M."/>
            <person name="Mitura M."/>
            <person name="Decewicz P."/>
            <person name="Chmielowska C."/>
            <person name="Pawlot A."/>
            <person name="Sentkowska D."/>
            <person name="Czarnecki J."/>
            <person name="Bartosik D."/>
        </authorList>
    </citation>
    <scope>NUCLEOTIDE SEQUENCE [LARGE SCALE GENOMIC DNA]</scope>
    <source>
        <strain evidence="3">CCUG 32053</strain>
    </source>
</reference>